<dbReference type="Gene3D" id="1.10.1200.10">
    <property type="entry name" value="ACP-like"/>
    <property type="match status" value="1"/>
</dbReference>
<feature type="compositionally biased region" description="Pro residues" evidence="1">
    <location>
        <begin position="1"/>
        <end position="12"/>
    </location>
</feature>
<dbReference type="OrthoDB" id="9778690at2"/>
<evidence type="ECO:0000256" key="1">
    <source>
        <dbReference type="SAM" id="MobiDB-lite"/>
    </source>
</evidence>
<dbReference type="AlphaFoldDB" id="A0A4R4YAF5"/>
<feature type="domain" description="Carrier" evidence="2">
    <location>
        <begin position="139"/>
        <end position="186"/>
    </location>
</feature>
<dbReference type="SUPFAM" id="SSF47336">
    <property type="entry name" value="ACP-like"/>
    <property type="match status" value="1"/>
</dbReference>
<feature type="compositionally biased region" description="Basic residues" evidence="1">
    <location>
        <begin position="15"/>
        <end position="32"/>
    </location>
</feature>
<evidence type="ECO:0000313" key="4">
    <source>
        <dbReference type="Proteomes" id="UP000294947"/>
    </source>
</evidence>
<dbReference type="InterPro" id="IPR009081">
    <property type="entry name" value="PP-bd_ACP"/>
</dbReference>
<evidence type="ECO:0000259" key="2">
    <source>
        <dbReference type="Pfam" id="PF00550"/>
    </source>
</evidence>
<name>A0A4R4YAF5_9PSEU</name>
<feature type="region of interest" description="Disordered" evidence="1">
    <location>
        <begin position="1"/>
        <end position="36"/>
    </location>
</feature>
<dbReference type="InterPro" id="IPR036736">
    <property type="entry name" value="ACP-like_sf"/>
</dbReference>
<keyword evidence="4" id="KW-1185">Reference proteome</keyword>
<gene>
    <name evidence="3" type="ORF">E1288_34175</name>
</gene>
<feature type="region of interest" description="Disordered" evidence="1">
    <location>
        <begin position="87"/>
        <end position="118"/>
    </location>
</feature>
<protein>
    <recommendedName>
        <fullName evidence="2">Carrier domain-containing protein</fullName>
    </recommendedName>
</protein>
<evidence type="ECO:0000313" key="3">
    <source>
        <dbReference type="EMBL" id="TDD41000.1"/>
    </source>
</evidence>
<reference evidence="3 4" key="1">
    <citation type="submission" date="2019-03" db="EMBL/GenBank/DDBJ databases">
        <title>Draft genome sequences of novel Actinobacteria.</title>
        <authorList>
            <person name="Sahin N."/>
            <person name="Ay H."/>
            <person name="Saygin H."/>
        </authorList>
    </citation>
    <scope>NUCLEOTIDE SEQUENCE [LARGE SCALE GENOMIC DNA]</scope>
    <source>
        <strain evidence="3 4">7K502</strain>
    </source>
</reference>
<dbReference type="Proteomes" id="UP000294947">
    <property type="component" value="Unassembled WGS sequence"/>
</dbReference>
<sequence length="221" mass="23060">MVPRHATPPHPLGTPRRHPRSVPRPGHLHHLLPTHQDPLLGTLSVVSSRGSRKRHAGNPIGARAAVFAAATTVQAPAQRALTTRPAPEQLPAAPEPQPAASAPASPGSLAVQEESKPEPVVEAAVPASGGVDVASVRSALLEVVSEKTGYPVEMVDPGMDLESDLGVDSIKRVQILGVLQERFPGLPVVGPEQLGELRTLDQIPGFLVADVGDANPKAPTR</sequence>
<dbReference type="EMBL" id="SMKW01000064">
    <property type="protein sequence ID" value="TDD41000.1"/>
    <property type="molecule type" value="Genomic_DNA"/>
</dbReference>
<proteinExistence type="predicted"/>
<comment type="caution">
    <text evidence="3">The sequence shown here is derived from an EMBL/GenBank/DDBJ whole genome shotgun (WGS) entry which is preliminary data.</text>
</comment>
<feature type="compositionally biased region" description="Low complexity" evidence="1">
    <location>
        <begin position="87"/>
        <end position="110"/>
    </location>
</feature>
<accession>A0A4R4YAF5</accession>
<organism evidence="3 4">
    <name type="scientific">Saccharopolyspora elongata</name>
    <dbReference type="NCBI Taxonomy" id="2530387"/>
    <lineage>
        <taxon>Bacteria</taxon>
        <taxon>Bacillati</taxon>
        <taxon>Actinomycetota</taxon>
        <taxon>Actinomycetes</taxon>
        <taxon>Pseudonocardiales</taxon>
        <taxon>Pseudonocardiaceae</taxon>
        <taxon>Saccharopolyspora</taxon>
    </lineage>
</organism>
<dbReference type="Pfam" id="PF00550">
    <property type="entry name" value="PP-binding"/>
    <property type="match status" value="1"/>
</dbReference>